<evidence type="ECO:0000256" key="2">
    <source>
        <dbReference type="ARBA" id="ARBA00009986"/>
    </source>
</evidence>
<dbReference type="InterPro" id="IPR016161">
    <property type="entry name" value="Ald_DH/histidinol_DH"/>
</dbReference>
<protein>
    <submittedName>
        <fullName evidence="7 8">Aldehyde dehydrogenase</fullName>
    </submittedName>
</protein>
<evidence type="ECO:0000313" key="10">
    <source>
        <dbReference type="Proteomes" id="UP000183155"/>
    </source>
</evidence>
<dbReference type="SUPFAM" id="SSF53720">
    <property type="entry name" value="ALDH-like"/>
    <property type="match status" value="1"/>
</dbReference>
<evidence type="ECO:0000256" key="4">
    <source>
        <dbReference type="PROSITE-ProRule" id="PRU10007"/>
    </source>
</evidence>
<dbReference type="RefSeq" id="WP_048380492.1">
    <property type="nucleotide sequence ID" value="NZ_FNRS01000001.1"/>
</dbReference>
<reference evidence="8 10" key="2">
    <citation type="submission" date="2016-10" db="EMBL/GenBank/DDBJ databases">
        <authorList>
            <person name="Varghese N."/>
            <person name="Submissions S."/>
        </authorList>
    </citation>
    <scope>NUCLEOTIDE SEQUENCE [LARGE SCALE GENOMIC DNA]</scope>
    <source>
        <strain evidence="8 10">BS3652</strain>
    </source>
</reference>
<dbReference type="PATRIC" id="fig|47884.3.peg.2329"/>
<organism evidence="7 9">
    <name type="scientific">Pseudomonas taetrolens</name>
    <dbReference type="NCBI Taxonomy" id="47884"/>
    <lineage>
        <taxon>Bacteria</taxon>
        <taxon>Pseudomonadati</taxon>
        <taxon>Pseudomonadota</taxon>
        <taxon>Gammaproteobacteria</taxon>
        <taxon>Pseudomonadales</taxon>
        <taxon>Pseudomonadaceae</taxon>
        <taxon>Pseudomonas</taxon>
    </lineage>
</organism>
<evidence type="ECO:0000256" key="1">
    <source>
        <dbReference type="ARBA" id="ARBA00004921"/>
    </source>
</evidence>
<dbReference type="InterPro" id="IPR029510">
    <property type="entry name" value="Ald_DH_CS_GLU"/>
</dbReference>
<evidence type="ECO:0000313" key="8">
    <source>
        <dbReference type="EMBL" id="SEC21415.1"/>
    </source>
</evidence>
<dbReference type="InterPro" id="IPR015590">
    <property type="entry name" value="Aldehyde_DH_dom"/>
</dbReference>
<keyword evidence="3 5" id="KW-0560">Oxidoreductase</keyword>
<dbReference type="Gene3D" id="3.40.605.10">
    <property type="entry name" value="Aldehyde Dehydrogenase, Chain A, domain 1"/>
    <property type="match status" value="1"/>
</dbReference>
<dbReference type="Proteomes" id="UP000183155">
    <property type="component" value="Unassembled WGS sequence"/>
</dbReference>
<dbReference type="STRING" id="47884.SAMN04490203_2007"/>
<sequence length="478" mass="51446">MTELIDYQNFIANAFVASEQHIEVRNPANARLLARVPQASEEQVEAAITAARRAQKGWAARPAIERAGYLRKIATKVRDNAEHLAHIITAEQGKVLSLARVEVNFTADYLDYMAEWARRLEGEVLTSDRVGESIFLLRKPLGVVAGILPWNFPFFLIARKMAPALITGNTIVIKPSEETPINCFEFARLVAETDLPTGVFNVVSGTGATVGHTLTSHAGIDLISFTGSVGTGSRIMAAAAPNITKLNLELGGKAPAIVLADADLELAVKAITASRVINTGQVCNCAERVYVERKVAEPFIERIAASMAATRYGDPLAEADLDMGPLINQAALNKVEQMVKTASAQGAQVVTGGAVADKGQGFHYQPTVLAGCDSNMAIMREEIFGPVLPIQIVDDLEEAIALANDSEYGLTSSIYTRSLSAAMRASNGLDFGETYINRENFEAMQGFHAGTRKSGIGGADGKHGLYEYTHTHVVYIQI</sequence>
<dbReference type="Gene3D" id="3.40.309.10">
    <property type="entry name" value="Aldehyde Dehydrogenase, Chain A, domain 2"/>
    <property type="match status" value="1"/>
</dbReference>
<evidence type="ECO:0000256" key="3">
    <source>
        <dbReference type="ARBA" id="ARBA00023002"/>
    </source>
</evidence>
<dbReference type="InterPro" id="IPR050740">
    <property type="entry name" value="Aldehyde_DH_Superfamily"/>
</dbReference>
<dbReference type="PROSITE" id="PS00687">
    <property type="entry name" value="ALDEHYDE_DEHYDR_GLU"/>
    <property type="match status" value="1"/>
</dbReference>
<dbReference type="FunFam" id="3.40.309.10:FF:000009">
    <property type="entry name" value="Aldehyde dehydrogenase A"/>
    <property type="match status" value="1"/>
</dbReference>
<name>A0A0J6GTX2_PSETA</name>
<dbReference type="CDD" id="cd07088">
    <property type="entry name" value="ALDH_LactADH-AldA"/>
    <property type="match status" value="1"/>
</dbReference>
<dbReference type="GO" id="GO:0009450">
    <property type="term" value="P:gamma-aminobutyric acid catabolic process"/>
    <property type="evidence" value="ECO:0007669"/>
    <property type="project" value="TreeGrafter"/>
</dbReference>
<dbReference type="NCBIfam" id="NF007497">
    <property type="entry name" value="PRK10090.1"/>
    <property type="match status" value="1"/>
</dbReference>
<keyword evidence="10" id="KW-1185">Reference proteome</keyword>
<dbReference type="Proteomes" id="UP000036395">
    <property type="component" value="Unassembled WGS sequence"/>
</dbReference>
<dbReference type="OrthoDB" id="9812625at2"/>
<comment type="pathway">
    <text evidence="1">Carbohydrate degradation.</text>
</comment>
<dbReference type="InterPro" id="IPR016160">
    <property type="entry name" value="Ald_DH_CS_CYS"/>
</dbReference>
<evidence type="ECO:0000313" key="9">
    <source>
        <dbReference type="Proteomes" id="UP000036395"/>
    </source>
</evidence>
<dbReference type="GO" id="GO:0016052">
    <property type="term" value="P:carbohydrate catabolic process"/>
    <property type="evidence" value="ECO:0007669"/>
    <property type="project" value="UniProtKB-ARBA"/>
</dbReference>
<dbReference type="GO" id="GO:0004030">
    <property type="term" value="F:aldehyde dehydrogenase [NAD(P)+] activity"/>
    <property type="evidence" value="ECO:0007669"/>
    <property type="project" value="UniProtKB-ARBA"/>
</dbReference>
<dbReference type="InterPro" id="IPR016162">
    <property type="entry name" value="Ald_DH_N"/>
</dbReference>
<comment type="caution">
    <text evidence="7">The sequence shown here is derived from an EMBL/GenBank/DDBJ whole genome shotgun (WGS) entry which is preliminary data.</text>
</comment>
<dbReference type="FunFam" id="3.40.605.10:FF:000022">
    <property type="entry name" value="Aldehyde dehydrogenase A"/>
    <property type="match status" value="1"/>
</dbReference>
<dbReference type="GO" id="GO:0042802">
    <property type="term" value="F:identical protein binding"/>
    <property type="evidence" value="ECO:0007669"/>
    <property type="project" value="UniProtKB-ARBA"/>
</dbReference>
<evidence type="ECO:0000259" key="6">
    <source>
        <dbReference type="Pfam" id="PF00171"/>
    </source>
</evidence>
<dbReference type="GO" id="GO:0005829">
    <property type="term" value="C:cytosol"/>
    <property type="evidence" value="ECO:0007669"/>
    <property type="project" value="TreeGrafter"/>
</dbReference>
<accession>A0A0J6GTX2</accession>
<dbReference type="EMBL" id="FNRS01000001">
    <property type="protein sequence ID" value="SEC21415.1"/>
    <property type="molecule type" value="Genomic_DNA"/>
</dbReference>
<dbReference type="PROSITE" id="PS00070">
    <property type="entry name" value="ALDEHYDE_DEHYDR_CYS"/>
    <property type="match status" value="1"/>
</dbReference>
<gene>
    <name evidence="8" type="ORF">SAMN04490203_2007</name>
    <name evidence="7" type="ORF">TU78_09515</name>
</gene>
<dbReference type="PANTHER" id="PTHR43353:SF5">
    <property type="entry name" value="SUCCINATE-SEMIALDEHYDE DEHYDROGENASE, MITOCHONDRIAL"/>
    <property type="match status" value="1"/>
</dbReference>
<dbReference type="Pfam" id="PF00171">
    <property type="entry name" value="Aldedh"/>
    <property type="match status" value="1"/>
</dbReference>
<dbReference type="PANTHER" id="PTHR43353">
    <property type="entry name" value="SUCCINATE-SEMIALDEHYDE DEHYDROGENASE, MITOCHONDRIAL"/>
    <property type="match status" value="1"/>
</dbReference>
<proteinExistence type="inferred from homology"/>
<comment type="similarity">
    <text evidence="2 5">Belongs to the aldehyde dehydrogenase family.</text>
</comment>
<feature type="active site" evidence="4">
    <location>
        <position position="249"/>
    </location>
</feature>
<evidence type="ECO:0000256" key="5">
    <source>
        <dbReference type="RuleBase" id="RU003345"/>
    </source>
</evidence>
<reference evidence="7 9" key="1">
    <citation type="submission" date="2015-02" db="EMBL/GenBank/DDBJ databases">
        <title>Pseudomonas helleri sp. nov. and Pseudomonas weihenstephanensis sp. nov., isolated from raw cows milk.</title>
        <authorList>
            <person name="von Neubeck M."/>
            <person name="Huptas C."/>
            <person name="Wenning M."/>
            <person name="Scherer S."/>
        </authorList>
    </citation>
    <scope>NUCLEOTIDE SEQUENCE [LARGE SCALE GENOMIC DNA]</scope>
    <source>
        <strain evidence="7 9">DSM 21104</strain>
    </source>
</reference>
<dbReference type="EMBL" id="JYLA01000003">
    <property type="protein sequence ID" value="KMM85564.1"/>
    <property type="molecule type" value="Genomic_DNA"/>
</dbReference>
<evidence type="ECO:0000313" key="7">
    <source>
        <dbReference type="EMBL" id="KMM85564.1"/>
    </source>
</evidence>
<dbReference type="GO" id="GO:0004777">
    <property type="term" value="F:succinate-semialdehyde dehydrogenase (NAD+) activity"/>
    <property type="evidence" value="ECO:0007669"/>
    <property type="project" value="TreeGrafter"/>
</dbReference>
<dbReference type="AlphaFoldDB" id="A0A0J6GTX2"/>
<feature type="domain" description="Aldehyde dehydrogenase" evidence="6">
    <location>
        <begin position="16"/>
        <end position="474"/>
    </location>
</feature>
<dbReference type="InterPro" id="IPR016163">
    <property type="entry name" value="Ald_DH_C"/>
</dbReference>